<evidence type="ECO:0000256" key="3">
    <source>
        <dbReference type="ARBA" id="ARBA00023125"/>
    </source>
</evidence>
<dbReference type="InterPro" id="IPR044837">
    <property type="entry name" value="REM16-like"/>
</dbReference>
<dbReference type="AlphaFoldDB" id="A0AAD8VHK9"/>
<dbReference type="PANTHER" id="PTHR31391:SF99">
    <property type="entry name" value="B3 DOMAIN-CONTAINING PROTEIN OS06G0194400"/>
    <property type="match status" value="1"/>
</dbReference>
<proteinExistence type="predicted"/>
<keyword evidence="2" id="KW-0805">Transcription regulation</keyword>
<keyword evidence="4" id="KW-0804">Transcription</keyword>
<dbReference type="SUPFAM" id="SSF101936">
    <property type="entry name" value="DNA-binding pseudobarrel domain"/>
    <property type="match status" value="1"/>
</dbReference>
<sequence>MTGASAYEEQRRRIMEANQRKMDELRLHHLSAAVKDAIPKPSPVRSTRLPPPTRFRPVCFPFSDPPRFVGVPQVKSVKRKRAAPRDDAPVAVRRSDRNASNPDKPNYRYEEVYSVLDGRKKPRGRRTTSTRKDLANRVYASDEAREYATGKGEELQEKLGSDYPSFVKPLTQSHVSGGFWLGLPTDFCRKYLPKRDEFLTLVDEVDDEVESLYLALKRGLSAGWRKFSIDHELVDGDCLVFELIHRTTFKIYIIRQSSYSKKSKASKKLKA</sequence>
<comment type="subcellular location">
    <subcellularLocation>
        <location evidence="1">Nucleus</location>
    </subcellularLocation>
</comment>
<dbReference type="InterPro" id="IPR003340">
    <property type="entry name" value="B3_DNA-bd"/>
</dbReference>
<evidence type="ECO:0000256" key="6">
    <source>
        <dbReference type="SAM" id="MobiDB-lite"/>
    </source>
</evidence>
<keyword evidence="3" id="KW-0238">DNA-binding</keyword>
<evidence type="ECO:0000256" key="4">
    <source>
        <dbReference type="ARBA" id="ARBA00023163"/>
    </source>
</evidence>
<dbReference type="EMBL" id="JAUUTY010000007">
    <property type="protein sequence ID" value="KAK1605105.1"/>
    <property type="molecule type" value="Genomic_DNA"/>
</dbReference>
<evidence type="ECO:0000313" key="8">
    <source>
        <dbReference type="EMBL" id="KAK1605105.1"/>
    </source>
</evidence>
<dbReference type="InterPro" id="IPR015300">
    <property type="entry name" value="DNA-bd_pseudobarrel_sf"/>
</dbReference>
<keyword evidence="5" id="KW-0539">Nucleus</keyword>
<comment type="caution">
    <text evidence="8">The sequence shown here is derived from an EMBL/GenBank/DDBJ whole genome shotgun (WGS) entry which is preliminary data.</text>
</comment>
<feature type="domain" description="TF-B3" evidence="7">
    <location>
        <begin position="166"/>
        <end position="257"/>
    </location>
</feature>
<dbReference type="CDD" id="cd10017">
    <property type="entry name" value="B3_DNA"/>
    <property type="match status" value="1"/>
</dbReference>
<dbReference type="PANTHER" id="PTHR31391">
    <property type="entry name" value="B3 DOMAIN-CONTAINING PROTEIN OS11G0197600-RELATED"/>
    <property type="match status" value="1"/>
</dbReference>
<evidence type="ECO:0000256" key="1">
    <source>
        <dbReference type="ARBA" id="ARBA00004123"/>
    </source>
</evidence>
<gene>
    <name evidence="8" type="ORF">QYE76_028778</name>
</gene>
<dbReference type="PROSITE" id="PS50863">
    <property type="entry name" value="B3"/>
    <property type="match status" value="1"/>
</dbReference>
<dbReference type="GO" id="GO:0003677">
    <property type="term" value="F:DNA binding"/>
    <property type="evidence" value="ECO:0007669"/>
    <property type="project" value="UniProtKB-KW"/>
</dbReference>
<dbReference type="Pfam" id="PF02362">
    <property type="entry name" value="B3"/>
    <property type="match status" value="1"/>
</dbReference>
<feature type="region of interest" description="Disordered" evidence="6">
    <location>
        <begin position="74"/>
        <end position="109"/>
    </location>
</feature>
<dbReference type="Proteomes" id="UP001231189">
    <property type="component" value="Unassembled WGS sequence"/>
</dbReference>
<reference evidence="8" key="1">
    <citation type="submission" date="2023-07" db="EMBL/GenBank/DDBJ databases">
        <title>A chromosome-level genome assembly of Lolium multiflorum.</title>
        <authorList>
            <person name="Chen Y."/>
            <person name="Copetti D."/>
            <person name="Kolliker R."/>
            <person name="Studer B."/>
        </authorList>
    </citation>
    <scope>NUCLEOTIDE SEQUENCE</scope>
    <source>
        <strain evidence="8">02402/16</strain>
        <tissue evidence="8">Leaf</tissue>
    </source>
</reference>
<feature type="compositionally biased region" description="Basic and acidic residues" evidence="6">
    <location>
        <begin position="83"/>
        <end position="97"/>
    </location>
</feature>
<evidence type="ECO:0000256" key="2">
    <source>
        <dbReference type="ARBA" id="ARBA00023015"/>
    </source>
</evidence>
<evidence type="ECO:0000313" key="9">
    <source>
        <dbReference type="Proteomes" id="UP001231189"/>
    </source>
</evidence>
<dbReference type="GO" id="GO:0005634">
    <property type="term" value="C:nucleus"/>
    <property type="evidence" value="ECO:0007669"/>
    <property type="project" value="UniProtKB-SubCell"/>
</dbReference>
<evidence type="ECO:0000259" key="7">
    <source>
        <dbReference type="PROSITE" id="PS50863"/>
    </source>
</evidence>
<protein>
    <recommendedName>
        <fullName evidence="7">TF-B3 domain-containing protein</fullName>
    </recommendedName>
</protein>
<dbReference type="Gene3D" id="2.40.330.10">
    <property type="entry name" value="DNA-binding pseudobarrel domain"/>
    <property type="match status" value="1"/>
</dbReference>
<organism evidence="8 9">
    <name type="scientific">Lolium multiflorum</name>
    <name type="common">Italian ryegrass</name>
    <name type="synonym">Lolium perenne subsp. multiflorum</name>
    <dbReference type="NCBI Taxonomy" id="4521"/>
    <lineage>
        <taxon>Eukaryota</taxon>
        <taxon>Viridiplantae</taxon>
        <taxon>Streptophyta</taxon>
        <taxon>Embryophyta</taxon>
        <taxon>Tracheophyta</taxon>
        <taxon>Spermatophyta</taxon>
        <taxon>Magnoliopsida</taxon>
        <taxon>Liliopsida</taxon>
        <taxon>Poales</taxon>
        <taxon>Poaceae</taxon>
        <taxon>BOP clade</taxon>
        <taxon>Pooideae</taxon>
        <taxon>Poodae</taxon>
        <taxon>Poeae</taxon>
        <taxon>Poeae Chloroplast Group 2 (Poeae type)</taxon>
        <taxon>Loliodinae</taxon>
        <taxon>Loliinae</taxon>
        <taxon>Lolium</taxon>
    </lineage>
</organism>
<name>A0AAD8VHK9_LOLMU</name>
<keyword evidence="9" id="KW-1185">Reference proteome</keyword>
<dbReference type="SMART" id="SM01019">
    <property type="entry name" value="B3"/>
    <property type="match status" value="1"/>
</dbReference>
<evidence type="ECO:0000256" key="5">
    <source>
        <dbReference type="ARBA" id="ARBA00023242"/>
    </source>
</evidence>
<accession>A0AAD8VHK9</accession>